<keyword evidence="2" id="KW-1185">Reference proteome</keyword>
<accession>A0A9X0D7A3</accession>
<keyword evidence="1" id="KW-0966">Cell projection</keyword>
<organism evidence="1 2">
    <name type="scientific">Desmophyllum pertusum</name>
    <dbReference type="NCBI Taxonomy" id="174260"/>
    <lineage>
        <taxon>Eukaryota</taxon>
        <taxon>Metazoa</taxon>
        <taxon>Cnidaria</taxon>
        <taxon>Anthozoa</taxon>
        <taxon>Hexacorallia</taxon>
        <taxon>Scleractinia</taxon>
        <taxon>Caryophylliina</taxon>
        <taxon>Caryophylliidae</taxon>
        <taxon>Desmophyllum</taxon>
    </lineage>
</organism>
<protein>
    <submittedName>
        <fullName evidence="1">Cilia and flagella associated protein 46</fullName>
    </submittedName>
</protein>
<reference evidence="1" key="1">
    <citation type="submission" date="2023-01" db="EMBL/GenBank/DDBJ databases">
        <title>Genome assembly of the deep-sea coral Lophelia pertusa.</title>
        <authorList>
            <person name="Herrera S."/>
            <person name="Cordes E."/>
        </authorList>
    </citation>
    <scope>NUCLEOTIDE SEQUENCE</scope>
    <source>
        <strain evidence="1">USNM1676648</strain>
        <tissue evidence="1">Polyp</tissue>
    </source>
</reference>
<comment type="caution">
    <text evidence="1">The sequence shown here is derived from an EMBL/GenBank/DDBJ whole genome shotgun (WGS) entry which is preliminary data.</text>
</comment>
<sequence length="71" mass="7817">MDDENLHSQGPMCRALCAVEMLSLQNNGLPEFTGTCPTLPEVSARFMLFNALGMSVIGLEAKQECDRLENQ</sequence>
<dbReference type="OrthoDB" id="68437at2759"/>
<evidence type="ECO:0000313" key="2">
    <source>
        <dbReference type="Proteomes" id="UP001163046"/>
    </source>
</evidence>
<keyword evidence="1" id="KW-0282">Flagellum</keyword>
<dbReference type="Proteomes" id="UP001163046">
    <property type="component" value="Unassembled WGS sequence"/>
</dbReference>
<name>A0A9X0D7A3_9CNID</name>
<evidence type="ECO:0000313" key="1">
    <source>
        <dbReference type="EMBL" id="KAJ7388213.1"/>
    </source>
</evidence>
<keyword evidence="1" id="KW-0969">Cilium</keyword>
<gene>
    <name evidence="1" type="primary">CFAP46_10</name>
    <name evidence="1" type="ORF">OS493_039202</name>
</gene>
<dbReference type="EMBL" id="MU825560">
    <property type="protein sequence ID" value="KAJ7388213.1"/>
    <property type="molecule type" value="Genomic_DNA"/>
</dbReference>
<proteinExistence type="predicted"/>
<dbReference type="AlphaFoldDB" id="A0A9X0D7A3"/>